<dbReference type="SUPFAM" id="SSF53756">
    <property type="entry name" value="UDP-Glycosyltransferase/glycogen phosphorylase"/>
    <property type="match status" value="1"/>
</dbReference>
<dbReference type="Pfam" id="PF04101">
    <property type="entry name" value="Glyco_tran_28_C"/>
    <property type="match status" value="1"/>
</dbReference>
<dbReference type="GO" id="GO:0016758">
    <property type="term" value="F:hexosyltransferase activity"/>
    <property type="evidence" value="ECO:0007669"/>
    <property type="project" value="InterPro"/>
</dbReference>
<evidence type="ECO:0000313" key="5">
    <source>
        <dbReference type="EMBL" id="PIV44903.1"/>
    </source>
</evidence>
<evidence type="ECO:0000313" key="6">
    <source>
        <dbReference type="Proteomes" id="UP000230864"/>
    </source>
</evidence>
<dbReference type="GO" id="GO:1901137">
    <property type="term" value="P:carbohydrate derivative biosynthetic process"/>
    <property type="evidence" value="ECO:0007669"/>
    <property type="project" value="UniProtKB-ARBA"/>
</dbReference>
<comment type="caution">
    <text evidence="5">The sequence shown here is derived from an EMBL/GenBank/DDBJ whole genome shotgun (WGS) entry which is preliminary data.</text>
</comment>
<dbReference type="PANTHER" id="PTHR21015">
    <property type="entry name" value="UDP-N-ACETYLGLUCOSAMINE--N-ACETYLMURAMYL-(PENTAPEPTIDE) PYROPHOSPHORYL-UNDECAPRENOL N-ACETYLGLUCOSAMINE TRANSFERASE 1"/>
    <property type="match status" value="1"/>
</dbReference>
<evidence type="ECO:0000256" key="2">
    <source>
        <dbReference type="ARBA" id="ARBA00022679"/>
    </source>
</evidence>
<protein>
    <recommendedName>
        <fullName evidence="7">UDP-N-acetylglucosamine--N-acetylmuramyl-(Pentapeptide) pyrophosphoryl-undecaprenol N-acetylglucosamine transferase</fullName>
    </recommendedName>
</protein>
<evidence type="ECO:0008006" key="7">
    <source>
        <dbReference type="Google" id="ProtNLM"/>
    </source>
</evidence>
<dbReference type="Pfam" id="PF03033">
    <property type="entry name" value="Glyco_transf_28"/>
    <property type="match status" value="1"/>
</dbReference>
<gene>
    <name evidence="5" type="ORF">COS25_02690</name>
</gene>
<feature type="domain" description="Glycosyl transferase family 28 C-terminal" evidence="4">
    <location>
        <begin position="195"/>
        <end position="263"/>
    </location>
</feature>
<evidence type="ECO:0000259" key="4">
    <source>
        <dbReference type="Pfam" id="PF04101"/>
    </source>
</evidence>
<feature type="non-terminal residue" evidence="5">
    <location>
        <position position="270"/>
    </location>
</feature>
<dbReference type="EMBL" id="PETZ01000060">
    <property type="protein sequence ID" value="PIV44903.1"/>
    <property type="molecule type" value="Genomic_DNA"/>
</dbReference>
<dbReference type="Gene3D" id="3.40.50.2000">
    <property type="entry name" value="Glycogen Phosphorylase B"/>
    <property type="match status" value="2"/>
</dbReference>
<keyword evidence="2" id="KW-0808">Transferase</keyword>
<evidence type="ECO:0000256" key="1">
    <source>
        <dbReference type="ARBA" id="ARBA00022676"/>
    </source>
</evidence>
<name>A0A2M7D8W8_9BACT</name>
<feature type="domain" description="Glycosyltransferase family 28 N-terminal" evidence="3">
    <location>
        <begin position="3"/>
        <end position="149"/>
    </location>
</feature>
<dbReference type="CDD" id="cd03785">
    <property type="entry name" value="GT28_MurG"/>
    <property type="match status" value="1"/>
</dbReference>
<dbReference type="AlphaFoldDB" id="A0A2M7D8W8"/>
<proteinExistence type="predicted"/>
<organism evidence="5 6">
    <name type="scientific">Candidatus Nealsonbacteria bacterium CG02_land_8_20_14_3_00_37_10</name>
    <dbReference type="NCBI Taxonomy" id="1974699"/>
    <lineage>
        <taxon>Bacteria</taxon>
        <taxon>Candidatus Nealsoniibacteriota</taxon>
    </lineage>
</organism>
<dbReference type="PANTHER" id="PTHR21015:SF27">
    <property type="entry name" value="UDP-N-ACETYLGLUCOSAMINE--N-ACETYLMURAMYL-(PENTAPEPTIDE) PYROPHOSPHORYL-UNDECAPRENOL N-ACETYLGLUCOSAMINE TRANSFERASE"/>
    <property type="match status" value="1"/>
</dbReference>
<keyword evidence="1" id="KW-0328">Glycosyltransferase</keyword>
<evidence type="ECO:0000259" key="3">
    <source>
        <dbReference type="Pfam" id="PF03033"/>
    </source>
</evidence>
<dbReference type="InterPro" id="IPR004276">
    <property type="entry name" value="GlycoTrans_28_N"/>
</dbReference>
<accession>A0A2M7D8W8</accession>
<sequence length="270" mass="30125">MKILFTGGGTGGHVVPIIAITREIKKIYKKNDLQFFFLGPKDEASSSLLSQEDIKVKTILAGKVRRYVNLKAFVQNLIDVFIKIPIGILQSFFYIFFLSPDLIFSKGGFGSIPGVIAGKLLLAPIFLHESDAAPGFANKFLRGFALEIFTSFPKTECFSLKKLILVGNPIRKELLCGSKEREAKELFKLSLTKPVILIQGGSQGAQRINDEILEILPQLLQNFEVIHQCGKNNYATVKAESEAIINKDLESFYHLYPYLKESELCQAYAA</sequence>
<dbReference type="Proteomes" id="UP000230864">
    <property type="component" value="Unassembled WGS sequence"/>
</dbReference>
<reference evidence="6" key="1">
    <citation type="submission" date="2017-09" db="EMBL/GenBank/DDBJ databases">
        <title>Depth-based differentiation of microbial function through sediment-hosted aquifers and enrichment of novel symbionts in the deep terrestrial subsurface.</title>
        <authorList>
            <person name="Probst A.J."/>
            <person name="Ladd B."/>
            <person name="Jarett J.K."/>
            <person name="Geller-Mcgrath D.E."/>
            <person name="Sieber C.M.K."/>
            <person name="Emerson J.B."/>
            <person name="Anantharaman K."/>
            <person name="Thomas B.C."/>
            <person name="Malmstrom R."/>
            <person name="Stieglmeier M."/>
            <person name="Klingl A."/>
            <person name="Woyke T."/>
            <person name="Ryan C.M."/>
            <person name="Banfield J.F."/>
        </authorList>
    </citation>
    <scope>NUCLEOTIDE SEQUENCE [LARGE SCALE GENOMIC DNA]</scope>
</reference>
<dbReference type="GO" id="GO:0005975">
    <property type="term" value="P:carbohydrate metabolic process"/>
    <property type="evidence" value="ECO:0007669"/>
    <property type="project" value="InterPro"/>
</dbReference>
<dbReference type="InterPro" id="IPR007235">
    <property type="entry name" value="Glyco_trans_28_C"/>
</dbReference>